<keyword evidence="3" id="KW-0597">Phosphoprotein</keyword>
<dbReference type="GO" id="GO:0005524">
    <property type="term" value="F:ATP binding"/>
    <property type="evidence" value="ECO:0007669"/>
    <property type="project" value="UniProtKB-KW"/>
</dbReference>
<keyword evidence="5 12" id="KW-0812">Transmembrane</keyword>
<dbReference type="GO" id="GO:0005886">
    <property type="term" value="C:plasma membrane"/>
    <property type="evidence" value="ECO:0007669"/>
    <property type="project" value="UniProtKB-SubCell"/>
</dbReference>
<dbReference type="OrthoDB" id="9776552at2"/>
<dbReference type="PANTHER" id="PTHR34220">
    <property type="entry name" value="SENSOR HISTIDINE KINASE YPDA"/>
    <property type="match status" value="1"/>
</dbReference>
<keyword evidence="2" id="KW-1003">Cell membrane</keyword>
<dbReference type="SUPFAM" id="SSF55874">
    <property type="entry name" value="ATPase domain of HSP90 chaperone/DNA topoisomerase II/histidine kinase"/>
    <property type="match status" value="1"/>
</dbReference>
<gene>
    <name evidence="14" type="ORF">E0485_10395</name>
</gene>
<evidence type="ECO:0000256" key="6">
    <source>
        <dbReference type="ARBA" id="ARBA00022741"/>
    </source>
</evidence>
<dbReference type="Pfam" id="PF06580">
    <property type="entry name" value="His_kinase"/>
    <property type="match status" value="1"/>
</dbReference>
<dbReference type="Gene3D" id="6.10.340.10">
    <property type="match status" value="1"/>
</dbReference>
<dbReference type="InterPro" id="IPR050640">
    <property type="entry name" value="Bact_2-comp_sensor_kinase"/>
</dbReference>
<evidence type="ECO:0000256" key="8">
    <source>
        <dbReference type="ARBA" id="ARBA00022840"/>
    </source>
</evidence>
<keyword evidence="4" id="KW-0808">Transferase</keyword>
<dbReference type="RefSeq" id="WP_132417970.1">
    <property type="nucleotide sequence ID" value="NZ_SKFG01000009.1"/>
</dbReference>
<evidence type="ECO:0000256" key="3">
    <source>
        <dbReference type="ARBA" id="ARBA00022553"/>
    </source>
</evidence>
<feature type="transmembrane region" description="Helical" evidence="12">
    <location>
        <begin position="308"/>
        <end position="329"/>
    </location>
</feature>
<keyword evidence="8" id="KW-0067">ATP-binding</keyword>
<keyword evidence="7 14" id="KW-0418">Kinase</keyword>
<dbReference type="Pfam" id="PF02518">
    <property type="entry name" value="HATPase_c"/>
    <property type="match status" value="1"/>
</dbReference>
<evidence type="ECO:0000256" key="10">
    <source>
        <dbReference type="ARBA" id="ARBA00023012"/>
    </source>
</evidence>
<comment type="subcellular location">
    <subcellularLocation>
        <location evidence="1">Cell membrane</location>
        <topology evidence="1">Multi-pass membrane protein</topology>
    </subcellularLocation>
</comment>
<accession>A0A4R4ECI5</accession>
<evidence type="ECO:0000256" key="4">
    <source>
        <dbReference type="ARBA" id="ARBA00022679"/>
    </source>
</evidence>
<dbReference type="InterPro" id="IPR036890">
    <property type="entry name" value="HATPase_C_sf"/>
</dbReference>
<organism evidence="14 15">
    <name type="scientific">Paenibacillus albiflavus</name>
    <dbReference type="NCBI Taxonomy" id="2545760"/>
    <lineage>
        <taxon>Bacteria</taxon>
        <taxon>Bacillati</taxon>
        <taxon>Bacillota</taxon>
        <taxon>Bacilli</taxon>
        <taxon>Bacillales</taxon>
        <taxon>Paenibacillaceae</taxon>
        <taxon>Paenibacillus</taxon>
    </lineage>
</organism>
<evidence type="ECO:0000256" key="5">
    <source>
        <dbReference type="ARBA" id="ARBA00022692"/>
    </source>
</evidence>
<dbReference type="SMART" id="SM00304">
    <property type="entry name" value="HAMP"/>
    <property type="match status" value="1"/>
</dbReference>
<evidence type="ECO:0000313" key="15">
    <source>
        <dbReference type="Proteomes" id="UP000295418"/>
    </source>
</evidence>
<feature type="domain" description="HAMP" evidence="13">
    <location>
        <begin position="329"/>
        <end position="381"/>
    </location>
</feature>
<dbReference type="Gene3D" id="3.30.450.20">
    <property type="entry name" value="PAS domain"/>
    <property type="match status" value="1"/>
</dbReference>
<sequence>MIIFRGSLRNKLITFVMIATILPMSTFLLVSHLFTKDKLSEKAIKDSASLIYQGKENISNYIMSIYQTTNVIYHNDTLMDILKNKVHDYFDDSRIFLTEQEIIRNIYSIGYALADGRQIYLYLQQSNRAYLISDGRLVRSDKGIYPYRSELRKGESKVIPPHAMNSYGMNMFTYSDSLVLTFEHSLYDIASKTELGSLSIDVKLDRIRSICNQLHTINEEELFVIDNQGMALFASDNAMMGNKLDHDWNKQLLEETRLHSSGSFRMNDPNFSGIYIYDTIETPYGDWTIVKRIPDSFLFQHDRQVTQINLYIGIAFVCAAILVAVYLSIKLTSPIGELISYINQIERGNMNVEIKVAGNDELSSLARRFKSMMHTINELFMREYKLELANKTNELKALQAQVNPHFLNNSLQSIGSLALQQGNQQVYSLITSLGKMMRYSMNMDETIVSLKEEMDYVTTYLKLQKIRFREQYEQDIEWDPNIESILVPKMIVQPIVENYFKHGFMGVEGNNLIRIRCYEDEMYQMLVIEVVDNGYGIEEAELQQLRRQLSNSQAVMGETTGHIGLVNVYSRLKLYYGDRATMTIEQNEPRGFKVVLHIPILQNKGEVTIENTHY</sequence>
<dbReference type="AlphaFoldDB" id="A0A4R4ECI5"/>
<feature type="transmembrane region" description="Helical" evidence="12">
    <location>
        <begin position="12"/>
        <end position="34"/>
    </location>
</feature>
<reference evidence="14 15" key="1">
    <citation type="submission" date="2019-03" db="EMBL/GenBank/DDBJ databases">
        <authorList>
            <person name="Kim M.K.M."/>
        </authorList>
    </citation>
    <scope>NUCLEOTIDE SEQUENCE [LARGE SCALE GENOMIC DNA]</scope>
    <source>
        <strain evidence="14 15">18JY21-1</strain>
    </source>
</reference>
<dbReference type="GO" id="GO:0000155">
    <property type="term" value="F:phosphorelay sensor kinase activity"/>
    <property type="evidence" value="ECO:0007669"/>
    <property type="project" value="InterPro"/>
</dbReference>
<dbReference type="SUPFAM" id="SSF158472">
    <property type="entry name" value="HAMP domain-like"/>
    <property type="match status" value="1"/>
</dbReference>
<evidence type="ECO:0000256" key="1">
    <source>
        <dbReference type="ARBA" id="ARBA00004651"/>
    </source>
</evidence>
<comment type="caution">
    <text evidence="14">The sequence shown here is derived from an EMBL/GenBank/DDBJ whole genome shotgun (WGS) entry which is preliminary data.</text>
</comment>
<evidence type="ECO:0000313" key="14">
    <source>
        <dbReference type="EMBL" id="TCZ77399.1"/>
    </source>
</evidence>
<protein>
    <submittedName>
        <fullName evidence="14">Sensor histidine kinase</fullName>
    </submittedName>
</protein>
<keyword evidence="9 12" id="KW-1133">Transmembrane helix</keyword>
<dbReference type="Pfam" id="PF00672">
    <property type="entry name" value="HAMP"/>
    <property type="match status" value="1"/>
</dbReference>
<keyword evidence="15" id="KW-1185">Reference proteome</keyword>
<keyword evidence="10" id="KW-0902">Two-component regulatory system</keyword>
<dbReference type="InterPro" id="IPR003594">
    <property type="entry name" value="HATPase_dom"/>
</dbReference>
<evidence type="ECO:0000256" key="7">
    <source>
        <dbReference type="ARBA" id="ARBA00022777"/>
    </source>
</evidence>
<name>A0A4R4ECI5_9BACL</name>
<dbReference type="CDD" id="cd06225">
    <property type="entry name" value="HAMP"/>
    <property type="match status" value="1"/>
</dbReference>
<evidence type="ECO:0000256" key="11">
    <source>
        <dbReference type="ARBA" id="ARBA00023136"/>
    </source>
</evidence>
<dbReference type="Gene3D" id="3.30.565.10">
    <property type="entry name" value="Histidine kinase-like ATPase, C-terminal domain"/>
    <property type="match status" value="1"/>
</dbReference>
<dbReference type="PANTHER" id="PTHR34220:SF11">
    <property type="entry name" value="SENSOR PROTEIN KINASE HPTS"/>
    <property type="match status" value="1"/>
</dbReference>
<evidence type="ECO:0000256" key="2">
    <source>
        <dbReference type="ARBA" id="ARBA00022475"/>
    </source>
</evidence>
<evidence type="ECO:0000256" key="12">
    <source>
        <dbReference type="SAM" id="Phobius"/>
    </source>
</evidence>
<keyword evidence="6" id="KW-0547">Nucleotide-binding</keyword>
<dbReference type="Proteomes" id="UP000295418">
    <property type="component" value="Unassembled WGS sequence"/>
</dbReference>
<evidence type="ECO:0000259" key="13">
    <source>
        <dbReference type="PROSITE" id="PS50885"/>
    </source>
</evidence>
<keyword evidence="11 12" id="KW-0472">Membrane</keyword>
<dbReference type="InterPro" id="IPR003660">
    <property type="entry name" value="HAMP_dom"/>
</dbReference>
<evidence type="ECO:0000256" key="9">
    <source>
        <dbReference type="ARBA" id="ARBA00022989"/>
    </source>
</evidence>
<dbReference type="EMBL" id="SKFG01000009">
    <property type="protein sequence ID" value="TCZ77399.1"/>
    <property type="molecule type" value="Genomic_DNA"/>
</dbReference>
<dbReference type="PROSITE" id="PS50885">
    <property type="entry name" value="HAMP"/>
    <property type="match status" value="1"/>
</dbReference>
<proteinExistence type="predicted"/>
<dbReference type="InterPro" id="IPR010559">
    <property type="entry name" value="Sig_transdc_His_kin_internal"/>
</dbReference>